<accession>A0A1G8MQR1</accession>
<name>A0A1G8MQR1_9SPHI</name>
<evidence type="ECO:0000313" key="3">
    <source>
        <dbReference type="Proteomes" id="UP000199705"/>
    </source>
</evidence>
<evidence type="ECO:0000313" key="2">
    <source>
        <dbReference type="EMBL" id="SDI70262.1"/>
    </source>
</evidence>
<keyword evidence="1" id="KW-0472">Membrane</keyword>
<keyword evidence="1" id="KW-1133">Transmembrane helix</keyword>
<evidence type="ECO:0008006" key="4">
    <source>
        <dbReference type="Google" id="ProtNLM"/>
    </source>
</evidence>
<protein>
    <recommendedName>
        <fullName evidence="4">DUF4760 domain-containing protein</fullName>
    </recommendedName>
</protein>
<proteinExistence type="predicted"/>
<dbReference type="EMBL" id="FNCG01000028">
    <property type="protein sequence ID" value="SDI70262.1"/>
    <property type="molecule type" value="Genomic_DNA"/>
</dbReference>
<keyword evidence="3" id="KW-1185">Reference proteome</keyword>
<organism evidence="2 3">
    <name type="scientific">Mucilaginibacter gossypii</name>
    <dbReference type="NCBI Taxonomy" id="551996"/>
    <lineage>
        <taxon>Bacteria</taxon>
        <taxon>Pseudomonadati</taxon>
        <taxon>Bacteroidota</taxon>
        <taxon>Sphingobacteriia</taxon>
        <taxon>Sphingobacteriales</taxon>
        <taxon>Sphingobacteriaceae</taxon>
        <taxon>Mucilaginibacter</taxon>
    </lineage>
</organism>
<keyword evidence="1" id="KW-0812">Transmembrane</keyword>
<reference evidence="3" key="1">
    <citation type="submission" date="2016-10" db="EMBL/GenBank/DDBJ databases">
        <authorList>
            <person name="Varghese N."/>
            <person name="Submissions S."/>
        </authorList>
    </citation>
    <scope>NUCLEOTIDE SEQUENCE [LARGE SCALE GENOMIC DNA]</scope>
    <source>
        <strain evidence="3">Gh-67</strain>
    </source>
</reference>
<gene>
    <name evidence="2" type="ORF">SAMN05192573_12844</name>
</gene>
<dbReference type="Proteomes" id="UP000199705">
    <property type="component" value="Unassembled WGS sequence"/>
</dbReference>
<feature type="transmembrane region" description="Helical" evidence="1">
    <location>
        <begin position="6"/>
        <end position="22"/>
    </location>
</feature>
<sequence>MTTVTIYAIFLTLIAGYINFRLKNKYYIDKSIYQFRQSKHELTMYMFENAETIDKTLYQELKDLLHVHNQSIDHFSKIHKKFFPIAKVVITNTIYSEAKFEKKITNSKTEEFKKSYAKGVYYSLETVPFFKMRLLYLLIKGILKLLVFIGLYRVKNWIKKLDLFKQAESKFDSSCMA</sequence>
<evidence type="ECO:0000256" key="1">
    <source>
        <dbReference type="SAM" id="Phobius"/>
    </source>
</evidence>
<dbReference type="RefSeq" id="WP_091176049.1">
    <property type="nucleotide sequence ID" value="NZ_FNCG01000028.1"/>
</dbReference>
<feature type="transmembrane region" description="Helical" evidence="1">
    <location>
        <begin position="134"/>
        <end position="154"/>
    </location>
</feature>
<dbReference type="AlphaFoldDB" id="A0A1G8MQR1"/>